<proteinExistence type="predicted"/>
<gene>
    <name evidence="1" type="ORF">LAL4801_02177</name>
</gene>
<accession>A0A0M6Y0U2</accession>
<keyword evidence="2" id="KW-1185">Reference proteome</keyword>
<dbReference type="Proteomes" id="UP000048926">
    <property type="component" value="Unassembled WGS sequence"/>
</dbReference>
<dbReference type="EMBL" id="CXST01000001">
    <property type="protein sequence ID" value="CTQ43735.1"/>
    <property type="molecule type" value="Genomic_DNA"/>
</dbReference>
<reference evidence="2" key="1">
    <citation type="submission" date="2015-07" db="EMBL/GenBank/DDBJ databases">
        <authorList>
            <person name="Rodrigo-Torres Lidia"/>
            <person name="Arahal R.David."/>
        </authorList>
    </citation>
    <scope>NUCLEOTIDE SEQUENCE [LARGE SCALE GENOMIC DNA]</scope>
    <source>
        <strain evidence="2">CECT 4801</strain>
    </source>
</reference>
<dbReference type="OrthoDB" id="7063672at2"/>
<evidence type="ECO:0000313" key="2">
    <source>
        <dbReference type="Proteomes" id="UP000048926"/>
    </source>
</evidence>
<evidence type="ECO:0000313" key="1">
    <source>
        <dbReference type="EMBL" id="CTQ43735.1"/>
    </source>
</evidence>
<protein>
    <submittedName>
        <fullName evidence="1">Uncharacterized protein</fullName>
    </submittedName>
</protein>
<organism evidence="1 2">
    <name type="scientific">Roseibium aggregatum</name>
    <dbReference type="NCBI Taxonomy" id="187304"/>
    <lineage>
        <taxon>Bacteria</taxon>
        <taxon>Pseudomonadati</taxon>
        <taxon>Pseudomonadota</taxon>
        <taxon>Alphaproteobacteria</taxon>
        <taxon>Hyphomicrobiales</taxon>
        <taxon>Stappiaceae</taxon>
        <taxon>Roseibium</taxon>
    </lineage>
</organism>
<dbReference type="RefSeq" id="WP_055655961.1">
    <property type="nucleotide sequence ID" value="NZ_CXST01000001.1"/>
</dbReference>
<dbReference type="AlphaFoldDB" id="A0A0M6Y0U2"/>
<sequence length="98" mass="11210">MKYLTLDGVGFGTGVRHTYEGGYVDLDELKISGQLKKDIRTWISKYETAFFADFRDQGTVTALDEAGEKIAKRLSDELPLSKIVYYSEARNERLHFPK</sequence>
<name>A0A0M6Y0U2_9HYPH</name>